<protein>
    <recommendedName>
        <fullName evidence="3">WH2 domain-containing protein</fullName>
    </recommendedName>
</protein>
<feature type="non-terminal residue" evidence="2">
    <location>
        <position position="1"/>
    </location>
</feature>
<name>A0A1B6F040_9HEMI</name>
<evidence type="ECO:0000313" key="2">
    <source>
        <dbReference type="EMBL" id="JAS43629.1"/>
    </source>
</evidence>
<feature type="non-terminal residue" evidence="2">
    <location>
        <position position="193"/>
    </location>
</feature>
<dbReference type="EMBL" id="GECZ01026140">
    <property type="protein sequence ID" value="JAS43629.1"/>
    <property type="molecule type" value="Transcribed_RNA"/>
</dbReference>
<feature type="region of interest" description="Disordered" evidence="1">
    <location>
        <begin position="41"/>
        <end position="64"/>
    </location>
</feature>
<gene>
    <name evidence="2" type="ORF">g.2786</name>
</gene>
<feature type="compositionally biased region" description="Pro residues" evidence="1">
    <location>
        <begin position="181"/>
        <end position="193"/>
    </location>
</feature>
<reference evidence="2" key="1">
    <citation type="submission" date="2015-11" db="EMBL/GenBank/DDBJ databases">
        <title>De novo transcriptome assembly of four potential Pierce s Disease insect vectors from Arizona vineyards.</title>
        <authorList>
            <person name="Tassone E.E."/>
        </authorList>
    </citation>
    <scope>NUCLEOTIDE SEQUENCE</scope>
</reference>
<proteinExistence type="predicted"/>
<accession>A0A1B6F040</accession>
<feature type="compositionally biased region" description="Polar residues" evidence="1">
    <location>
        <begin position="135"/>
        <end position="146"/>
    </location>
</feature>
<feature type="region of interest" description="Disordered" evidence="1">
    <location>
        <begin position="129"/>
        <end position="149"/>
    </location>
</feature>
<feature type="region of interest" description="Disordered" evidence="1">
    <location>
        <begin position="167"/>
        <end position="193"/>
    </location>
</feature>
<evidence type="ECO:0008006" key="3">
    <source>
        <dbReference type="Google" id="ProtNLM"/>
    </source>
</evidence>
<evidence type="ECO:0000256" key="1">
    <source>
        <dbReference type="SAM" id="MobiDB-lite"/>
    </source>
</evidence>
<organism evidence="2">
    <name type="scientific">Cuerna arida</name>
    <dbReference type="NCBI Taxonomy" id="1464854"/>
    <lineage>
        <taxon>Eukaryota</taxon>
        <taxon>Metazoa</taxon>
        <taxon>Ecdysozoa</taxon>
        <taxon>Arthropoda</taxon>
        <taxon>Hexapoda</taxon>
        <taxon>Insecta</taxon>
        <taxon>Pterygota</taxon>
        <taxon>Neoptera</taxon>
        <taxon>Paraneoptera</taxon>
        <taxon>Hemiptera</taxon>
        <taxon>Auchenorrhyncha</taxon>
        <taxon>Membracoidea</taxon>
        <taxon>Cicadellidae</taxon>
        <taxon>Cicadellinae</taxon>
        <taxon>Proconiini</taxon>
        <taxon>Cuerna</taxon>
    </lineage>
</organism>
<feature type="compositionally biased region" description="Polar residues" evidence="1">
    <location>
        <begin position="167"/>
        <end position="178"/>
    </location>
</feature>
<sequence>QNGMLNLNDVLAAGRPKLRPTGRILDDLEPKKVMEKELKKSTENLKQKLSCDINNKGPPPEPPDQEITKNNLSISFNASTFTQSLTANRAKSADLTKSSFGKPMLAPKPPVLAQKPANAHLLVSRAQSMRVPRSPTASQSTNNFPNGTVRGFPAAYLQSAPVLSQSTNNLRHTPSMRLNQRPPPPPLPLRIGL</sequence>
<dbReference type="AlphaFoldDB" id="A0A1B6F040"/>